<keyword evidence="4" id="KW-0274">FAD</keyword>
<evidence type="ECO:0000256" key="6">
    <source>
        <dbReference type="ARBA" id="ARBA00023284"/>
    </source>
</evidence>
<dbReference type="RefSeq" id="WP_353865873.1">
    <property type="nucleotide sequence ID" value="NZ_CP088295.1"/>
</dbReference>
<proteinExistence type="inferred from homology"/>
<reference evidence="10" key="1">
    <citation type="submission" date="2021-11" db="EMBL/GenBank/DDBJ databases">
        <title>Cultivation dependent microbiological survey of springs from the worlds oldest radium mine currently devoted to the extraction of radon-saturated water.</title>
        <authorList>
            <person name="Kapinusova G."/>
            <person name="Smrhova T."/>
            <person name="Strejcek M."/>
            <person name="Suman J."/>
            <person name="Jani K."/>
            <person name="Pajer P."/>
            <person name="Uhlik O."/>
        </authorList>
    </citation>
    <scope>NUCLEOTIDE SEQUENCE [LARGE SCALE GENOMIC DNA]</scope>
    <source>
        <strain evidence="10">J379</strain>
    </source>
</reference>
<dbReference type="PANTHER" id="PTHR43429">
    <property type="entry name" value="PYRIDINE NUCLEOTIDE-DISULFIDE OXIDOREDUCTASE DOMAIN-CONTAINING"/>
    <property type="match status" value="1"/>
</dbReference>
<evidence type="ECO:0000259" key="8">
    <source>
        <dbReference type="Pfam" id="PF07992"/>
    </source>
</evidence>
<name>A0ABY5PL42_9ACTN</name>
<dbReference type="Pfam" id="PF02852">
    <property type="entry name" value="Pyr_redox_dim"/>
    <property type="match status" value="1"/>
</dbReference>
<comment type="similarity">
    <text evidence="2">Belongs to the class-III pyridine nucleotide-disulfide oxidoreductase family.</text>
</comment>
<dbReference type="InterPro" id="IPR050260">
    <property type="entry name" value="FAD-bd_OxRdtase"/>
</dbReference>
<keyword evidence="5" id="KW-0560">Oxidoreductase</keyword>
<dbReference type="InterPro" id="IPR023753">
    <property type="entry name" value="FAD/NAD-binding_dom"/>
</dbReference>
<gene>
    <name evidence="9" type="ORF">LRS13_07790</name>
</gene>
<dbReference type="PANTHER" id="PTHR43429:SF1">
    <property type="entry name" value="NAD(P)H SULFUR OXIDOREDUCTASE (COA-DEPENDENT)"/>
    <property type="match status" value="1"/>
</dbReference>
<keyword evidence="6" id="KW-0676">Redox-active center</keyword>
<evidence type="ECO:0000259" key="7">
    <source>
        <dbReference type="Pfam" id="PF02852"/>
    </source>
</evidence>
<evidence type="ECO:0000256" key="5">
    <source>
        <dbReference type="ARBA" id="ARBA00023002"/>
    </source>
</evidence>
<protein>
    <submittedName>
        <fullName evidence="9">FAD-dependent oxidoreductase</fullName>
    </submittedName>
</protein>
<evidence type="ECO:0000313" key="10">
    <source>
        <dbReference type="Proteomes" id="UP001058860"/>
    </source>
</evidence>
<dbReference type="PRINTS" id="PR00368">
    <property type="entry name" value="FADPNR"/>
</dbReference>
<feature type="domain" description="Pyridine nucleotide-disulphide oxidoreductase dimerisation" evidence="7">
    <location>
        <begin position="328"/>
        <end position="426"/>
    </location>
</feature>
<dbReference type="Pfam" id="PF07992">
    <property type="entry name" value="Pyr_redox_2"/>
    <property type="match status" value="1"/>
</dbReference>
<dbReference type="SUPFAM" id="SSF55424">
    <property type="entry name" value="FAD/NAD-linked reductases, dimerisation (C-terminal) domain"/>
    <property type="match status" value="1"/>
</dbReference>
<evidence type="ECO:0000256" key="2">
    <source>
        <dbReference type="ARBA" id="ARBA00009130"/>
    </source>
</evidence>
<dbReference type="PRINTS" id="PR00411">
    <property type="entry name" value="PNDRDTASEI"/>
</dbReference>
<evidence type="ECO:0000256" key="3">
    <source>
        <dbReference type="ARBA" id="ARBA00022630"/>
    </source>
</evidence>
<feature type="domain" description="FAD/NAD(P)-binding" evidence="8">
    <location>
        <begin position="4"/>
        <end position="303"/>
    </location>
</feature>
<comment type="cofactor">
    <cofactor evidence="1">
        <name>FAD</name>
        <dbReference type="ChEBI" id="CHEBI:57692"/>
    </cofactor>
</comment>
<dbReference type="InterPro" id="IPR036188">
    <property type="entry name" value="FAD/NAD-bd_sf"/>
</dbReference>
<accession>A0ABY5PL42</accession>
<dbReference type="InterPro" id="IPR016156">
    <property type="entry name" value="FAD/NAD-linked_Rdtase_dimer_sf"/>
</dbReference>
<dbReference type="SUPFAM" id="SSF51905">
    <property type="entry name" value="FAD/NAD(P)-binding domain"/>
    <property type="match status" value="1"/>
</dbReference>
<dbReference type="Proteomes" id="UP001058860">
    <property type="component" value="Chromosome"/>
</dbReference>
<evidence type="ECO:0000256" key="1">
    <source>
        <dbReference type="ARBA" id="ARBA00001974"/>
    </source>
</evidence>
<keyword evidence="3" id="KW-0285">Flavoprotein</keyword>
<evidence type="ECO:0000313" key="9">
    <source>
        <dbReference type="EMBL" id="UUY05413.1"/>
    </source>
</evidence>
<dbReference type="EMBL" id="CP088295">
    <property type="protein sequence ID" value="UUY05413.1"/>
    <property type="molecule type" value="Genomic_DNA"/>
</dbReference>
<evidence type="ECO:0000256" key="4">
    <source>
        <dbReference type="ARBA" id="ARBA00022827"/>
    </source>
</evidence>
<keyword evidence="10" id="KW-1185">Reference proteome</keyword>
<organism evidence="9 10">
    <name type="scientific">Svornostia abyssi</name>
    <dbReference type="NCBI Taxonomy" id="2898438"/>
    <lineage>
        <taxon>Bacteria</taxon>
        <taxon>Bacillati</taxon>
        <taxon>Actinomycetota</taxon>
        <taxon>Thermoleophilia</taxon>
        <taxon>Solirubrobacterales</taxon>
        <taxon>Baekduiaceae</taxon>
        <taxon>Svornostia</taxon>
    </lineage>
</organism>
<dbReference type="InterPro" id="IPR004099">
    <property type="entry name" value="Pyr_nucl-diS_OxRdtase_dimer"/>
</dbReference>
<sequence>MPTRLAVIGGNPAGMSAASVAKRRDPQLEVVAFERGPYTSYAACGIPYLIGGQIAEVDDLVARSPERHRANGIDVRIRTEVVAVDLAARTLTTGDGTTEPFDQLLVATGAHATPPPIPGAEATEPARTLDAAEKLRGEVSRHGTHAVVIGAGYIGLEMAENLRQRGMRVTMVDRAPQVMGTLDADMAEHVQTAAEGAGIKVLLNVDIEEIVRHEDGRPRLVRTSEGDLPADHVVIGTGAKPDVALAEAAGLTLGETGALAVDDHLRTPGHDGVFAAGDCVESHHRILDRPVNIQLGTHANQQGRVAGINLAGGDARFPGVLGTAISRICRYEVARTGLTEREAADAGIDAVAATIQARTRAEYYPGAGPVWVKLVAERGGGRLLGGQIVGTETAGKRIDTIATALWAGMTAGELQFVDLAYAPPVSPVRDPVLVAARAVAGR</sequence>
<dbReference type="Gene3D" id="3.50.50.60">
    <property type="entry name" value="FAD/NAD(P)-binding domain"/>
    <property type="match status" value="2"/>
</dbReference>